<reference evidence="3 4" key="1">
    <citation type="submission" date="2020-08" db="EMBL/GenBank/DDBJ databases">
        <title>Sequencing the genomes of 1000 actinobacteria strains.</title>
        <authorList>
            <person name="Klenk H.-P."/>
        </authorList>
    </citation>
    <scope>NUCLEOTIDE SEQUENCE [LARGE SCALE GENOMIC DNA]</scope>
    <source>
        <strain evidence="3 4">DSM 44598</strain>
    </source>
</reference>
<feature type="transmembrane region" description="Helical" evidence="2">
    <location>
        <begin position="38"/>
        <end position="58"/>
    </location>
</feature>
<feature type="transmembrane region" description="Helical" evidence="2">
    <location>
        <begin position="65"/>
        <end position="85"/>
    </location>
</feature>
<sequence>MGTMSESEQCRPLRAGVFTLVCASLSAIGHAVSSGHDVPVAGLLLGVLVVFAMAWAASSRRQSPWMLTAWMLWGQLALHVTFAYTQGAGSGHTDPAHTGQAEAVLAQEPMPAWAMIAMHLVMALVSAWWLHLGENALFEFLRFMALALIPILLVVGAIPTARETTAPRFSATDEHSRSRPPYLRHSRVLRGPPFVLAA</sequence>
<name>A0A840VZZ1_9ACTN</name>
<gene>
    <name evidence="3" type="ORF">HNR07_001186</name>
</gene>
<evidence type="ECO:0000256" key="2">
    <source>
        <dbReference type="SAM" id="Phobius"/>
    </source>
</evidence>
<organism evidence="3 4">
    <name type="scientific">Nocardiopsis metallicus</name>
    <dbReference type="NCBI Taxonomy" id="179819"/>
    <lineage>
        <taxon>Bacteria</taxon>
        <taxon>Bacillati</taxon>
        <taxon>Actinomycetota</taxon>
        <taxon>Actinomycetes</taxon>
        <taxon>Streptosporangiales</taxon>
        <taxon>Nocardiopsidaceae</taxon>
        <taxon>Nocardiopsis</taxon>
    </lineage>
</organism>
<feature type="transmembrane region" description="Helical" evidence="2">
    <location>
        <begin position="112"/>
        <end position="131"/>
    </location>
</feature>
<evidence type="ECO:0008006" key="5">
    <source>
        <dbReference type="Google" id="ProtNLM"/>
    </source>
</evidence>
<keyword evidence="2" id="KW-0472">Membrane</keyword>
<dbReference type="RefSeq" id="WP_246420133.1">
    <property type="nucleotide sequence ID" value="NZ_BAAAKM010000103.1"/>
</dbReference>
<dbReference type="AlphaFoldDB" id="A0A840VZZ1"/>
<comment type="caution">
    <text evidence="3">The sequence shown here is derived from an EMBL/GenBank/DDBJ whole genome shotgun (WGS) entry which is preliminary data.</text>
</comment>
<keyword evidence="2" id="KW-1133">Transmembrane helix</keyword>
<evidence type="ECO:0000256" key="1">
    <source>
        <dbReference type="SAM" id="MobiDB-lite"/>
    </source>
</evidence>
<keyword evidence="4" id="KW-1185">Reference proteome</keyword>
<proteinExistence type="predicted"/>
<accession>A0A840VZZ1</accession>
<evidence type="ECO:0000313" key="3">
    <source>
        <dbReference type="EMBL" id="MBB5490049.1"/>
    </source>
</evidence>
<feature type="transmembrane region" description="Helical" evidence="2">
    <location>
        <begin position="143"/>
        <end position="161"/>
    </location>
</feature>
<evidence type="ECO:0000313" key="4">
    <source>
        <dbReference type="Proteomes" id="UP000579647"/>
    </source>
</evidence>
<protein>
    <recommendedName>
        <fullName evidence="5">Integral membrane protein</fullName>
    </recommendedName>
</protein>
<feature type="transmembrane region" description="Helical" evidence="2">
    <location>
        <begin position="12"/>
        <end position="32"/>
    </location>
</feature>
<keyword evidence="2" id="KW-0812">Transmembrane</keyword>
<dbReference type="EMBL" id="JACHDO010000001">
    <property type="protein sequence ID" value="MBB5490049.1"/>
    <property type="molecule type" value="Genomic_DNA"/>
</dbReference>
<dbReference type="Proteomes" id="UP000579647">
    <property type="component" value="Unassembled WGS sequence"/>
</dbReference>
<feature type="region of interest" description="Disordered" evidence="1">
    <location>
        <begin position="166"/>
        <end position="185"/>
    </location>
</feature>